<dbReference type="GO" id="GO:0006357">
    <property type="term" value="P:regulation of transcription by RNA polymerase II"/>
    <property type="evidence" value="ECO:0007669"/>
    <property type="project" value="TreeGrafter"/>
</dbReference>
<dbReference type="GO" id="GO:0003712">
    <property type="term" value="F:transcription coregulator activity"/>
    <property type="evidence" value="ECO:0007669"/>
    <property type="project" value="TreeGrafter"/>
</dbReference>
<dbReference type="PANTHER" id="PTHR12549">
    <property type="entry name" value="JMJC DOMAIN-CONTAINING HISTONE DEMETHYLATION PROTEIN"/>
    <property type="match status" value="1"/>
</dbReference>
<dbReference type="GO" id="GO:0032454">
    <property type="term" value="F:histone H3K9 demethylase activity"/>
    <property type="evidence" value="ECO:0007669"/>
    <property type="project" value="InterPro"/>
</dbReference>
<feature type="compositionally biased region" description="Polar residues" evidence="4">
    <location>
        <begin position="353"/>
        <end position="368"/>
    </location>
</feature>
<feature type="compositionally biased region" description="Acidic residues" evidence="4">
    <location>
        <begin position="147"/>
        <end position="158"/>
    </location>
</feature>
<evidence type="ECO:0000256" key="4">
    <source>
        <dbReference type="SAM" id="MobiDB-lite"/>
    </source>
</evidence>
<feature type="compositionally biased region" description="Basic and acidic residues" evidence="4">
    <location>
        <begin position="159"/>
        <end position="186"/>
    </location>
</feature>
<feature type="domain" description="JmjC" evidence="5">
    <location>
        <begin position="841"/>
        <end position="1018"/>
    </location>
</feature>
<feature type="region of interest" description="Disordered" evidence="4">
    <location>
        <begin position="650"/>
        <end position="727"/>
    </location>
</feature>
<evidence type="ECO:0000256" key="2">
    <source>
        <dbReference type="ARBA" id="ARBA00022723"/>
    </source>
</evidence>
<feature type="compositionally biased region" description="Basic and acidic residues" evidence="4">
    <location>
        <begin position="281"/>
        <end position="291"/>
    </location>
</feature>
<dbReference type="Gene3D" id="2.60.120.650">
    <property type="entry name" value="Cupin"/>
    <property type="match status" value="1"/>
</dbReference>
<dbReference type="PANTHER" id="PTHR12549:SF38">
    <property type="entry name" value="JMJC DOMAIN-CONTAINING HISTONE DEMETHYLASE 2, ISOFORM A"/>
    <property type="match status" value="1"/>
</dbReference>
<dbReference type="Proteomes" id="UP000383932">
    <property type="component" value="Unassembled WGS sequence"/>
</dbReference>
<dbReference type="AlphaFoldDB" id="A0A5N5QBL5"/>
<dbReference type="Pfam" id="PF02373">
    <property type="entry name" value="JmjC"/>
    <property type="match status" value="1"/>
</dbReference>
<gene>
    <name evidence="6" type="ORF">CTheo_7740</name>
</gene>
<feature type="region of interest" description="Disordered" evidence="4">
    <location>
        <begin position="344"/>
        <end position="388"/>
    </location>
</feature>
<feature type="region of interest" description="Disordered" evidence="4">
    <location>
        <begin position="1"/>
        <end position="186"/>
    </location>
</feature>
<dbReference type="GO" id="GO:0000118">
    <property type="term" value="C:histone deacetylase complex"/>
    <property type="evidence" value="ECO:0007669"/>
    <property type="project" value="TreeGrafter"/>
</dbReference>
<reference evidence="6 7" key="1">
    <citation type="journal article" date="2019" name="Fungal Biol. Biotechnol.">
        <title>Draft genome sequence of fastidious pathogen Ceratobasidium theobromae, which causes vascular-streak dieback in Theobroma cacao.</title>
        <authorList>
            <person name="Ali S.S."/>
            <person name="Asman A."/>
            <person name="Shao J."/>
            <person name="Firmansyah A.P."/>
            <person name="Susilo A.W."/>
            <person name="Rosmana A."/>
            <person name="McMahon P."/>
            <person name="Junaid M."/>
            <person name="Guest D."/>
            <person name="Kheng T.Y."/>
            <person name="Meinhardt L.W."/>
            <person name="Bailey B.A."/>
        </authorList>
    </citation>
    <scope>NUCLEOTIDE SEQUENCE [LARGE SCALE GENOMIC DNA]</scope>
    <source>
        <strain evidence="6 7">CT2</strain>
    </source>
</reference>
<proteinExistence type="predicted"/>
<sequence length="1070" mass="120746">MLLDCTPPAYQTSARPSVRLATRTPLNAAKKDVRKRGPKPKPRQEDSKDKPRKRTKLATKKSILCTENSTLTSPRRKVPGRKPKPKPPSVGASSVSLGDWQDDTTEAGSSPSLGGGRGLGSPSRRARELGPSGTARSDAGLTHVSESVEEDDQADAADEGERSRRWQMVQDERPRRKRRVSESARVDWREHESTTILRSFSSPIKPSSFYRSRRKSVPVVEIPYVTRSRKRAQPIFLVVPVPASASGTSEGGSSLVTEPREEEEEEEAPPRKRTRYATQGKGKEPVRPRRYDGLDTIDEDVALSAARPRRHTKPTFRAVESALQDNEWEDEDVPAGRRSRVVRVSEVSETSSAGTKRSASEVTESSSEWDMLRSDGANDFVEPRKSRKVKSESSGPIIQLYEGDYILRPQERRCWNYEYDQTIVPRCLACRKKKIGDTCRFLNVRWFQLNQRSMDPVGAKFDTKPEHKIGPAVEYLLPLKWNVTPVIAQVERMRLVIARALLPVLRDELAHAQKPNVIRRAIEIEVRATCDVCATSVFSSCQMCTRCGRELCGGCYRLVEEMCPVGTPLEYPPGLRRDRRLHKYRACAGGRIFHVPADFYPVTRFTREELEQSVQEMETVIQENQQVGPVASSSAQAQIVDWASSVPVWNPTSPHTSTEPPALSSAGSSHDVSSPRGTPDPQLPSMPAIASPTMSPTHEEGFAPDVVEPGKRPVVSHQGRQDPAAVPCHSTHYFSKEMDEETFKPLWARGEAVVVHGLLDQFKIKWTPEYFIDEHGEQKCLVMNCDNNKEQETNVAWFFEQFGKSDREGGVLKLKDWPAQADFKDDFPALFDDFMNALPVPNYTRRDGILNLASHFATNAIAPDLGPKMYNAFTSSEGPGGQGSTRLHMDMADAVNIMMYASDCPDGSPGVAAWDIFRASDSDKIRSYLRRHFSDKASEFRDPIHSQLFYLDSDHRKRLYEEEKVYSWRIYQRPGDAVFIPAGCAHQVCNLADCIKVAIDFVSLENIDRCEKLTAEFRNENDTFTWKEDVLQLRTMMMYAWRSISQLRKAWYEEYDRMESAETTEEQTVD</sequence>
<keyword evidence="2" id="KW-0479">Metal-binding</keyword>
<evidence type="ECO:0000313" key="7">
    <source>
        <dbReference type="Proteomes" id="UP000383932"/>
    </source>
</evidence>
<feature type="compositionally biased region" description="Basic residues" evidence="4">
    <location>
        <begin position="74"/>
        <end position="85"/>
    </location>
</feature>
<keyword evidence="3" id="KW-0539">Nucleus</keyword>
<dbReference type="SMART" id="SM00558">
    <property type="entry name" value="JmjC"/>
    <property type="match status" value="1"/>
</dbReference>
<dbReference type="InterPro" id="IPR003347">
    <property type="entry name" value="JmjC_dom"/>
</dbReference>
<evidence type="ECO:0000256" key="3">
    <source>
        <dbReference type="ARBA" id="ARBA00023242"/>
    </source>
</evidence>
<dbReference type="OrthoDB" id="1667110at2759"/>
<feature type="compositionally biased region" description="Basic residues" evidence="4">
    <location>
        <begin position="50"/>
        <end position="59"/>
    </location>
</feature>
<dbReference type="InterPro" id="IPR045109">
    <property type="entry name" value="LSDs-like"/>
</dbReference>
<evidence type="ECO:0000259" key="5">
    <source>
        <dbReference type="PROSITE" id="PS51184"/>
    </source>
</evidence>
<dbReference type="EMBL" id="SSOP01000364">
    <property type="protein sequence ID" value="KAB5588818.1"/>
    <property type="molecule type" value="Genomic_DNA"/>
</dbReference>
<feature type="region of interest" description="Disordered" evidence="4">
    <location>
        <begin position="243"/>
        <end position="291"/>
    </location>
</feature>
<protein>
    <submittedName>
        <fullName evidence="6">Jmjd1a protein</fullName>
    </submittedName>
</protein>
<organism evidence="6 7">
    <name type="scientific">Ceratobasidium theobromae</name>
    <dbReference type="NCBI Taxonomy" id="1582974"/>
    <lineage>
        <taxon>Eukaryota</taxon>
        <taxon>Fungi</taxon>
        <taxon>Dikarya</taxon>
        <taxon>Basidiomycota</taxon>
        <taxon>Agaricomycotina</taxon>
        <taxon>Agaricomycetes</taxon>
        <taxon>Cantharellales</taxon>
        <taxon>Ceratobasidiaceae</taxon>
        <taxon>Ceratobasidium</taxon>
    </lineage>
</organism>
<dbReference type="GO" id="GO:0046872">
    <property type="term" value="F:metal ion binding"/>
    <property type="evidence" value="ECO:0007669"/>
    <property type="project" value="UniProtKB-KW"/>
</dbReference>
<keyword evidence="7" id="KW-1185">Reference proteome</keyword>
<evidence type="ECO:0000313" key="6">
    <source>
        <dbReference type="EMBL" id="KAB5588818.1"/>
    </source>
</evidence>
<dbReference type="SUPFAM" id="SSF51197">
    <property type="entry name" value="Clavaminate synthase-like"/>
    <property type="match status" value="1"/>
</dbReference>
<comment type="subcellular location">
    <subcellularLocation>
        <location evidence="1">Nucleus</location>
    </subcellularLocation>
</comment>
<accession>A0A5N5QBL5</accession>
<evidence type="ECO:0000256" key="1">
    <source>
        <dbReference type="ARBA" id="ARBA00004123"/>
    </source>
</evidence>
<dbReference type="GO" id="GO:0000785">
    <property type="term" value="C:chromatin"/>
    <property type="evidence" value="ECO:0007669"/>
    <property type="project" value="TreeGrafter"/>
</dbReference>
<feature type="compositionally biased region" description="Polar residues" evidence="4">
    <location>
        <begin position="650"/>
        <end position="676"/>
    </location>
</feature>
<name>A0A5N5QBL5_9AGAM</name>
<dbReference type="PROSITE" id="PS51184">
    <property type="entry name" value="JMJC"/>
    <property type="match status" value="1"/>
</dbReference>
<comment type="caution">
    <text evidence="6">The sequence shown here is derived from an EMBL/GenBank/DDBJ whole genome shotgun (WGS) entry which is preliminary data.</text>
</comment>
<feature type="compositionally biased region" description="Low complexity" evidence="4">
    <location>
        <begin position="243"/>
        <end position="254"/>
    </location>
</feature>
<feature type="compositionally biased region" description="Basic residues" evidence="4">
    <location>
        <begin position="32"/>
        <end position="41"/>
    </location>
</feature>
<dbReference type="GO" id="GO:0031490">
    <property type="term" value="F:chromatin DNA binding"/>
    <property type="evidence" value="ECO:0007669"/>
    <property type="project" value="TreeGrafter"/>
</dbReference>